<comment type="caution">
    <text evidence="8">The sequence shown here is derived from an EMBL/GenBank/DDBJ whole genome shotgun (WGS) entry which is preliminary data.</text>
</comment>
<evidence type="ECO:0000313" key="9">
    <source>
        <dbReference type="Proteomes" id="UP000746503"/>
    </source>
</evidence>
<dbReference type="EMBL" id="JAAVJB010000167">
    <property type="protein sequence ID" value="NJP68079.1"/>
    <property type="molecule type" value="Genomic_DNA"/>
</dbReference>
<accession>A0ABX1ALU0</accession>
<feature type="domain" description="OmpR/PhoB-type" evidence="7">
    <location>
        <begin position="1"/>
        <end position="90"/>
    </location>
</feature>
<dbReference type="Pfam" id="PF03704">
    <property type="entry name" value="BTAD"/>
    <property type="match status" value="1"/>
</dbReference>
<evidence type="ECO:0000256" key="3">
    <source>
        <dbReference type="ARBA" id="ARBA00023015"/>
    </source>
</evidence>
<dbReference type="SUPFAM" id="SSF48452">
    <property type="entry name" value="TPR-like"/>
    <property type="match status" value="2"/>
</dbReference>
<dbReference type="InterPro" id="IPR001867">
    <property type="entry name" value="OmpR/PhoB-type_DNA-bd"/>
</dbReference>
<evidence type="ECO:0000256" key="4">
    <source>
        <dbReference type="ARBA" id="ARBA00023125"/>
    </source>
</evidence>
<proteinExistence type="inferred from homology"/>
<dbReference type="CDD" id="cd15831">
    <property type="entry name" value="BTAD"/>
    <property type="match status" value="1"/>
</dbReference>
<dbReference type="InterPro" id="IPR011990">
    <property type="entry name" value="TPR-like_helical_dom_sf"/>
</dbReference>
<sequence>MRVRLLGPVEVPDTNGGTARVSAPMLRALLVALALRPGQVVPASELLGQLWGEELPLSARTTLRNYVMRLRKALPEGWIRTVAGGYQLVLAESDTDLGEFRARVARSRALTATDPAAALEILEGALDLWRGTPLEDIGDCPLRSSEQPGLEELRLAAMEERFELTTALGRHGEIIDELTAALHHHYLRERLARQLMLALHRSGRTPDALVVYRTVRERLIDELGLEPGLELRQLEGAILRDDPQLRLPPLPVTGVETTRYPATPNFPAAISTFVARTRELDLVDRTLAGAEAAPAICLIDGSGGVGKSALAVRAARTAAERFPDGLLYVDLRGADPHNPALSPEAALRLLASALSLPVKDFPTDLAAATALYQERLRNRRVLILLDNALDARQVRSLLPVEPGSAALVTSRTVLTGLADGHHVHLGRLDDDEAVELVRSAVGGGEPRPVPEDWYELVRLCGHLPLALRIVATRMAARPRWSLADWIAVLREEHGRMEQLRVADLDLRASLMVSIDQLAEGDNPVDLLAAELFPRLGVAPLTKYSAGLVAAAADCTPREAEDALERLVDARIIDSPRPGEYTLHDLLRSAAAWQAGKLPAGERHAVLGRVASWFVRRLNTLVRHYPASQHFLARADSVAARFPTEPDAFSGAEQAMRWADDVAEDVLLLAELLAAPEYDEGDELGGDPLSRFAYFATATQETYFGLRLAWTEQERLCDTVLRVARRSDDTRAEAIALGQLGRAAGQVQDVKRASELLERAGELLEQLGETEQLLATMSNRIACLAMCDRPHEARRVGEAARAEARRLGFRDTEVTICANLAYLRLKTGEPEAARELAVHALGLARLPYNRIMLSCLIAEYHLGRDEHEEAARWAERAMRHTAGQPVDPYTTAHARNLLATALRRQGRIAAADGHDDKVRAEMEMVNARAPRTVTFYYADSSTPGGRELRTTIGGTDDSH</sequence>
<dbReference type="InterPro" id="IPR051677">
    <property type="entry name" value="AfsR-DnrI-RedD_regulator"/>
</dbReference>
<evidence type="ECO:0000313" key="8">
    <source>
        <dbReference type="EMBL" id="NJP68079.1"/>
    </source>
</evidence>
<dbReference type="InterPro" id="IPR005158">
    <property type="entry name" value="BTAD"/>
</dbReference>
<dbReference type="SMART" id="SM01043">
    <property type="entry name" value="BTAD"/>
    <property type="match status" value="1"/>
</dbReference>
<protein>
    <submittedName>
        <fullName evidence="8">AfsR/SARP family transcriptional regulator</fullName>
    </submittedName>
</protein>
<dbReference type="Gene3D" id="1.10.10.10">
    <property type="entry name" value="Winged helix-like DNA-binding domain superfamily/Winged helix DNA-binding domain"/>
    <property type="match status" value="1"/>
</dbReference>
<dbReference type="PRINTS" id="PR00364">
    <property type="entry name" value="DISEASERSIST"/>
</dbReference>
<dbReference type="RefSeq" id="WP_167934588.1">
    <property type="nucleotide sequence ID" value="NZ_JAAVJB010000167.1"/>
</dbReference>
<feature type="DNA-binding region" description="OmpR/PhoB-type" evidence="6">
    <location>
        <begin position="1"/>
        <end position="90"/>
    </location>
</feature>
<dbReference type="Pfam" id="PF00486">
    <property type="entry name" value="Trans_reg_C"/>
    <property type="match status" value="1"/>
</dbReference>
<dbReference type="PANTHER" id="PTHR35807:SF1">
    <property type="entry name" value="TRANSCRIPTIONAL REGULATOR REDD"/>
    <property type="match status" value="1"/>
</dbReference>
<dbReference type="Proteomes" id="UP000746503">
    <property type="component" value="Unassembled WGS sequence"/>
</dbReference>
<evidence type="ECO:0000256" key="2">
    <source>
        <dbReference type="ARBA" id="ARBA00023012"/>
    </source>
</evidence>
<evidence type="ECO:0000256" key="6">
    <source>
        <dbReference type="PROSITE-ProRule" id="PRU01091"/>
    </source>
</evidence>
<dbReference type="SUPFAM" id="SSF52540">
    <property type="entry name" value="P-loop containing nucleoside triphosphate hydrolases"/>
    <property type="match status" value="1"/>
</dbReference>
<dbReference type="InterPro" id="IPR036388">
    <property type="entry name" value="WH-like_DNA-bd_sf"/>
</dbReference>
<keyword evidence="5" id="KW-0804">Transcription</keyword>
<evidence type="ECO:0000256" key="5">
    <source>
        <dbReference type="ARBA" id="ARBA00023163"/>
    </source>
</evidence>
<gene>
    <name evidence="8" type="ORF">HCJ92_17660</name>
</gene>
<dbReference type="Gene3D" id="3.40.50.300">
    <property type="entry name" value="P-loop containing nucleotide triphosphate hydrolases"/>
    <property type="match status" value="1"/>
</dbReference>
<dbReference type="Gene3D" id="1.25.40.10">
    <property type="entry name" value="Tetratricopeptide repeat domain"/>
    <property type="match status" value="3"/>
</dbReference>
<organism evidence="8 9">
    <name type="scientific">Streptomyces spiramenti</name>
    <dbReference type="NCBI Taxonomy" id="2720606"/>
    <lineage>
        <taxon>Bacteria</taxon>
        <taxon>Bacillati</taxon>
        <taxon>Actinomycetota</taxon>
        <taxon>Actinomycetes</taxon>
        <taxon>Kitasatosporales</taxon>
        <taxon>Streptomycetaceae</taxon>
        <taxon>Streptomyces</taxon>
    </lineage>
</organism>
<dbReference type="PROSITE" id="PS51755">
    <property type="entry name" value="OMPR_PHOB"/>
    <property type="match status" value="1"/>
</dbReference>
<comment type="similarity">
    <text evidence="1">Belongs to the AfsR/DnrI/RedD regulatory family.</text>
</comment>
<name>A0ABX1ALU0_9ACTN</name>
<evidence type="ECO:0000256" key="1">
    <source>
        <dbReference type="ARBA" id="ARBA00005820"/>
    </source>
</evidence>
<dbReference type="InterPro" id="IPR016032">
    <property type="entry name" value="Sig_transdc_resp-reg_C-effctor"/>
</dbReference>
<keyword evidence="9" id="KW-1185">Reference proteome</keyword>
<keyword evidence="2" id="KW-0902">Two-component regulatory system</keyword>
<dbReference type="SMART" id="SM00862">
    <property type="entry name" value="Trans_reg_C"/>
    <property type="match status" value="1"/>
</dbReference>
<dbReference type="InterPro" id="IPR027417">
    <property type="entry name" value="P-loop_NTPase"/>
</dbReference>
<keyword evidence="4 6" id="KW-0238">DNA-binding</keyword>
<reference evidence="8 9" key="1">
    <citation type="submission" date="2020-03" db="EMBL/GenBank/DDBJ databases">
        <title>Draft genome of Streptomyces sp. ventii, isolated from the Axial Seamount in the Pacific Ocean, and resequencing of the two type strains Streptomyces lonarensis strain NCL 716 and Streptomyces bohaiensis strain 11A07.</title>
        <authorList>
            <person name="Loughran R.M."/>
            <person name="Pfannmuller K.M."/>
            <person name="Wasson B.J."/>
            <person name="Deadmond M.C."/>
            <person name="Paddock B.E."/>
            <person name="Koyack M.J."/>
            <person name="Gallegos D.A."/>
            <person name="Mitchell E.A."/>
            <person name="Ushijima B."/>
            <person name="Saw J.H."/>
            <person name="Mcphail K.L."/>
            <person name="Videau P."/>
        </authorList>
    </citation>
    <scope>NUCLEOTIDE SEQUENCE [LARGE SCALE GENOMIC DNA]</scope>
    <source>
        <strain evidence="9">5675061</strain>
    </source>
</reference>
<keyword evidence="3" id="KW-0805">Transcription regulation</keyword>
<dbReference type="PANTHER" id="PTHR35807">
    <property type="entry name" value="TRANSCRIPTIONAL REGULATOR REDD-RELATED"/>
    <property type="match status" value="1"/>
</dbReference>
<dbReference type="SUPFAM" id="SSF46894">
    <property type="entry name" value="C-terminal effector domain of the bipartite response regulators"/>
    <property type="match status" value="1"/>
</dbReference>
<evidence type="ECO:0000259" key="7">
    <source>
        <dbReference type="PROSITE" id="PS51755"/>
    </source>
</evidence>